<keyword evidence="3" id="KW-1185">Reference proteome</keyword>
<dbReference type="Proteomes" id="UP000633136">
    <property type="component" value="Unassembled WGS sequence"/>
</dbReference>
<evidence type="ECO:0000256" key="1">
    <source>
        <dbReference type="SAM" id="MobiDB-lite"/>
    </source>
</evidence>
<dbReference type="AlphaFoldDB" id="A0A917ENH0"/>
<evidence type="ECO:0000313" key="3">
    <source>
        <dbReference type="Proteomes" id="UP000633136"/>
    </source>
</evidence>
<accession>A0A917ENH0</accession>
<organism evidence="2 3">
    <name type="scientific">Nesterenkonia cremea</name>
    <dbReference type="NCBI Taxonomy" id="1882340"/>
    <lineage>
        <taxon>Bacteria</taxon>
        <taxon>Bacillati</taxon>
        <taxon>Actinomycetota</taxon>
        <taxon>Actinomycetes</taxon>
        <taxon>Micrococcales</taxon>
        <taxon>Micrococcaceae</taxon>
        <taxon>Nesterenkonia</taxon>
    </lineage>
</organism>
<dbReference type="EMBL" id="BMIS01000001">
    <property type="protein sequence ID" value="GGE59663.1"/>
    <property type="molecule type" value="Genomic_DNA"/>
</dbReference>
<name>A0A917ENH0_9MICC</name>
<gene>
    <name evidence="2" type="ORF">GCM10011401_03100</name>
</gene>
<comment type="caution">
    <text evidence="2">The sequence shown here is derived from an EMBL/GenBank/DDBJ whole genome shotgun (WGS) entry which is preliminary data.</text>
</comment>
<sequence length="68" mass="8281">MIRVRHQQSERPPLPTVSRDVEADVTVWAAQRPERRWRARQAELREPEVQARSRERPSWIRRWSGRPQ</sequence>
<protein>
    <submittedName>
        <fullName evidence="2">Uncharacterized protein</fullName>
    </submittedName>
</protein>
<reference evidence="2" key="2">
    <citation type="submission" date="2020-09" db="EMBL/GenBank/DDBJ databases">
        <authorList>
            <person name="Sun Q."/>
            <person name="Zhou Y."/>
        </authorList>
    </citation>
    <scope>NUCLEOTIDE SEQUENCE</scope>
    <source>
        <strain evidence="2">CGMCC 1.15388</strain>
    </source>
</reference>
<feature type="region of interest" description="Disordered" evidence="1">
    <location>
        <begin position="41"/>
        <end position="68"/>
    </location>
</feature>
<evidence type="ECO:0000313" key="2">
    <source>
        <dbReference type="EMBL" id="GGE59663.1"/>
    </source>
</evidence>
<proteinExistence type="predicted"/>
<feature type="compositionally biased region" description="Basic and acidic residues" evidence="1">
    <location>
        <begin position="41"/>
        <end position="58"/>
    </location>
</feature>
<reference evidence="2" key="1">
    <citation type="journal article" date="2014" name="Int. J. Syst. Evol. Microbiol.">
        <title>Complete genome sequence of Corynebacterium casei LMG S-19264T (=DSM 44701T), isolated from a smear-ripened cheese.</title>
        <authorList>
            <consortium name="US DOE Joint Genome Institute (JGI-PGF)"/>
            <person name="Walter F."/>
            <person name="Albersmeier A."/>
            <person name="Kalinowski J."/>
            <person name="Ruckert C."/>
        </authorList>
    </citation>
    <scope>NUCLEOTIDE SEQUENCE</scope>
    <source>
        <strain evidence="2">CGMCC 1.15388</strain>
    </source>
</reference>